<reference evidence="1" key="1">
    <citation type="journal article" name="DNA Res.">
        <title>The physiological potential of anammox bacteria as revealed by their core genome structure.</title>
        <authorList>
            <person name="Okubo T."/>
            <person name="Toyoda A."/>
            <person name="Fukuhara K."/>
            <person name="Uchiyama I."/>
            <person name="Harigaya Y."/>
            <person name="Kuroiwa M."/>
            <person name="Suzuki T."/>
            <person name="Murakami Y."/>
            <person name="Suwa Y."/>
            <person name="Takami H."/>
        </authorList>
    </citation>
    <scope>NUCLEOTIDE SEQUENCE</scope>
    <source>
        <strain evidence="1">317325-2</strain>
    </source>
</reference>
<dbReference type="AlphaFoldDB" id="A0A809S2E3"/>
<dbReference type="Proteomes" id="UP000662873">
    <property type="component" value="Chromosome"/>
</dbReference>
<gene>
    <name evidence="1" type="ORF">NPRO_02410</name>
</gene>
<name>A0A809S2E3_9BACT</name>
<proteinExistence type="predicted"/>
<organism evidence="1 2">
    <name type="scientific">Candidatus Nitrosymbiomonas proteolyticus</name>
    <dbReference type="NCBI Taxonomy" id="2608984"/>
    <lineage>
        <taxon>Bacteria</taxon>
        <taxon>Bacillati</taxon>
        <taxon>Armatimonadota</taxon>
        <taxon>Armatimonadota incertae sedis</taxon>
        <taxon>Candidatus Nitrosymbiomonas</taxon>
    </lineage>
</organism>
<dbReference type="KEGG" id="npy:NPRO_02410"/>
<accession>A0A809S2E3</accession>
<protein>
    <submittedName>
        <fullName evidence="1">Uncharacterized protein</fullName>
    </submittedName>
</protein>
<evidence type="ECO:0000313" key="1">
    <source>
        <dbReference type="EMBL" id="BBO22646.1"/>
    </source>
</evidence>
<dbReference type="EMBL" id="AP021858">
    <property type="protein sequence ID" value="BBO22646.1"/>
    <property type="molecule type" value="Genomic_DNA"/>
</dbReference>
<sequence>MKQRHIAPTLLWRGLLVTFVIVAVAAFARTMSSYSNHDYDYEASRAKLLAIGRALQLYRAEVEVLPPAQRTKWSDAGLPLTCTILTLPGKTWSLAEGYQSFRVAKPNRGIENGAGAKGTHFQRLYYDPRGYEKLGDISMFFSSRGEKLPIYADTNMNSIEDEVTPGKQLKALILRLNGEVDLVTYTMDERFSLLKR</sequence>
<evidence type="ECO:0000313" key="2">
    <source>
        <dbReference type="Proteomes" id="UP000662873"/>
    </source>
</evidence>